<feature type="compositionally biased region" description="Basic residues" evidence="1">
    <location>
        <begin position="312"/>
        <end position="321"/>
    </location>
</feature>
<feature type="compositionally biased region" description="Acidic residues" evidence="1">
    <location>
        <begin position="280"/>
        <end position="303"/>
    </location>
</feature>
<dbReference type="AlphaFoldDB" id="A0A6C0KWV8"/>
<dbReference type="Pfam" id="PF19196">
    <property type="entry name" value="DUF5871"/>
    <property type="match status" value="1"/>
</dbReference>
<feature type="region of interest" description="Disordered" evidence="1">
    <location>
        <begin position="236"/>
        <end position="321"/>
    </location>
</feature>
<evidence type="ECO:0000313" key="2">
    <source>
        <dbReference type="EMBL" id="QHU20974.1"/>
    </source>
</evidence>
<reference evidence="2" key="1">
    <citation type="journal article" date="2020" name="Nature">
        <title>Giant virus diversity and host interactions through global metagenomics.</title>
        <authorList>
            <person name="Schulz F."/>
            <person name="Roux S."/>
            <person name="Paez-Espino D."/>
            <person name="Jungbluth S."/>
            <person name="Walsh D.A."/>
            <person name="Denef V.J."/>
            <person name="McMahon K.D."/>
            <person name="Konstantinidis K.T."/>
            <person name="Eloe-Fadrosh E.A."/>
            <person name="Kyrpides N.C."/>
            <person name="Woyke T."/>
        </authorList>
    </citation>
    <scope>NUCLEOTIDE SEQUENCE</scope>
    <source>
        <strain evidence="2">GVMAG-S-3300013094-100</strain>
    </source>
</reference>
<proteinExistence type="predicted"/>
<feature type="compositionally biased region" description="Acidic residues" evidence="1">
    <location>
        <begin position="249"/>
        <end position="258"/>
    </location>
</feature>
<feature type="region of interest" description="Disordered" evidence="1">
    <location>
        <begin position="58"/>
        <end position="84"/>
    </location>
</feature>
<name>A0A6C0KWV8_9ZZZZ</name>
<evidence type="ECO:0000256" key="1">
    <source>
        <dbReference type="SAM" id="MobiDB-lite"/>
    </source>
</evidence>
<accession>A0A6C0KWV8</accession>
<protein>
    <submittedName>
        <fullName evidence="2">Uncharacterized protein</fullName>
    </submittedName>
</protein>
<dbReference type="EMBL" id="MN740976">
    <property type="protein sequence ID" value="QHU20974.1"/>
    <property type="molecule type" value="Genomic_DNA"/>
</dbReference>
<dbReference type="InterPro" id="IPR043804">
    <property type="entry name" value="DUF5871"/>
</dbReference>
<sequence length="321" mass="35852">MDTCDVLLPKSVNPSNFKYSTPKTLSNGSRTVYITHNSQKLSIQTPIMRLPYGVGEGYESAADKEKEKDENKKPPSYDLHVSFGGHDENPKMKNLLDTMLAIETQVKQDAFNNRVQWLDDDFDGIEQVVNKLFTPIVKYDKDKQTKKVIGKYPPTMKLKLPYDVKTSKFQFQTEDMDNNVVDFKMVQKNLRGGRGKFIIQLSGLWFAGGKFGCTWKVVNAKVEGTVAKALKFIEDSDDENEKANPPPEQIDESDDDLAADAISNANANPNPKIPDTTPIGDDDDDDADADVAEEEEEEEDDEPPPPPPPKKTPAKKAPAKK</sequence>
<organism evidence="2">
    <name type="scientific">viral metagenome</name>
    <dbReference type="NCBI Taxonomy" id="1070528"/>
    <lineage>
        <taxon>unclassified sequences</taxon>
        <taxon>metagenomes</taxon>
        <taxon>organismal metagenomes</taxon>
    </lineage>
</organism>
<feature type="compositionally biased region" description="Basic and acidic residues" evidence="1">
    <location>
        <begin position="61"/>
        <end position="75"/>
    </location>
</feature>